<dbReference type="GO" id="GO:0005975">
    <property type="term" value="P:carbohydrate metabolic process"/>
    <property type="evidence" value="ECO:0007669"/>
    <property type="project" value="InterPro"/>
</dbReference>
<gene>
    <name evidence="3" type="ORF">ABRP34_08265</name>
</gene>
<dbReference type="InterPro" id="IPR008928">
    <property type="entry name" value="6-hairpin_glycosidase_sf"/>
</dbReference>
<feature type="domain" description="D-glucuronyl C5-epimerase C-terminal" evidence="2">
    <location>
        <begin position="133"/>
        <end position="313"/>
    </location>
</feature>
<dbReference type="EMBL" id="CP159279">
    <property type="protein sequence ID" value="XCH12955.1"/>
    <property type="molecule type" value="Genomic_DNA"/>
</dbReference>
<dbReference type="AlphaFoldDB" id="A0AAU8EVZ0"/>
<dbReference type="Pfam" id="PF06662">
    <property type="entry name" value="C5-epim_C"/>
    <property type="match status" value="1"/>
</dbReference>
<evidence type="ECO:0000259" key="2">
    <source>
        <dbReference type="Pfam" id="PF06662"/>
    </source>
</evidence>
<protein>
    <submittedName>
        <fullName evidence="3">D-glucuronyl C5-epimerase family protein</fullName>
    </submittedName>
</protein>
<accession>A0AAU8EVZ0</accession>
<evidence type="ECO:0000256" key="1">
    <source>
        <dbReference type="SAM" id="SignalP"/>
    </source>
</evidence>
<sequence>MRYRDISRSLTALIAAAAMLLAAAVTSQAAPPVQLTYANANYTINTAGGSPYIGTAVVPLTATTWGTVNSKGVVQIKINNVVVYHPVNSAWFVNQMLSSYRVTKNPEYLRRADATTRYILSGSFSDASGATWFPYKFRHTPGNRIDMGIPWYSGMAQGMMLSTLVNLYETTGNTYWKTHADRVFRSYQVPKKNGRPWFQDLVLSGSKVYMWFEEYVGTNIPSSHVVNGHIYAAWGAYDYYRLTKNATAQSMFNTAATTIRDYFTSYRRPGTISWYAASPFGQYVWRAPAGYHKGVTSQLAILGRQTGDPAFATQSALLKADYS</sequence>
<dbReference type="PANTHER" id="PTHR13174">
    <property type="entry name" value="D-GLUCURONYL C5-EPIMERASE"/>
    <property type="match status" value="1"/>
</dbReference>
<dbReference type="SUPFAM" id="SSF48208">
    <property type="entry name" value="Six-hairpin glycosidases"/>
    <property type="match status" value="1"/>
</dbReference>
<proteinExistence type="predicted"/>
<dbReference type="InterPro" id="IPR010598">
    <property type="entry name" value="C5-epim_C"/>
</dbReference>
<dbReference type="RefSeq" id="WP_353712829.1">
    <property type="nucleotide sequence ID" value="NZ_CP159279.1"/>
</dbReference>
<dbReference type="PANTHER" id="PTHR13174:SF3">
    <property type="entry name" value="D-GLUCURONYL C5-EPIMERASE"/>
    <property type="match status" value="1"/>
</dbReference>
<dbReference type="GO" id="GO:0047464">
    <property type="term" value="F:heparosan-N-sulfate-glucuronate 5-epimerase activity"/>
    <property type="evidence" value="ECO:0007669"/>
    <property type="project" value="InterPro"/>
</dbReference>
<feature type="chain" id="PRO_5043594063" evidence="1">
    <location>
        <begin position="30"/>
        <end position="323"/>
    </location>
</feature>
<dbReference type="GO" id="GO:0015012">
    <property type="term" value="P:heparan sulfate proteoglycan biosynthetic process"/>
    <property type="evidence" value="ECO:0007669"/>
    <property type="project" value="InterPro"/>
</dbReference>
<name>A0AAU8EVZ0_9MICC</name>
<keyword evidence="1" id="KW-0732">Signal</keyword>
<reference evidence="3" key="1">
    <citation type="submission" date="2024-06" db="EMBL/GenBank/DDBJ databases">
        <title>Biodegradation of dimethachlon by Arthrobacter sp. K5: mechanistic insights and ecological implications.</title>
        <authorList>
            <person name="Hu S."/>
            <person name="Lu P."/>
        </authorList>
    </citation>
    <scope>NUCLEOTIDE SEQUENCE</scope>
    <source>
        <strain evidence="3">K5</strain>
    </source>
</reference>
<organism evidence="3">
    <name type="scientific">Arthrobacter sp. K5</name>
    <dbReference type="NCBI Taxonomy" id="2839623"/>
    <lineage>
        <taxon>Bacteria</taxon>
        <taxon>Bacillati</taxon>
        <taxon>Actinomycetota</taxon>
        <taxon>Actinomycetes</taxon>
        <taxon>Micrococcales</taxon>
        <taxon>Micrococcaceae</taxon>
        <taxon>Arthrobacter</taxon>
    </lineage>
</organism>
<feature type="signal peptide" evidence="1">
    <location>
        <begin position="1"/>
        <end position="29"/>
    </location>
</feature>
<evidence type="ECO:0000313" key="3">
    <source>
        <dbReference type="EMBL" id="XCH12955.1"/>
    </source>
</evidence>
<dbReference type="InterPro" id="IPR039721">
    <property type="entry name" value="C5-epimerase"/>
</dbReference>